<accession>A0A850PFR0</accession>
<sequence>MTPLPDELLSGLAEADDCEPPTVRKTMLPCASVTVVMISPWGPTDVDVVSADDVEEDEDDDWFVEEVLPPVDDVPRRDEIPDIMWPVTFLIRSSVRHLARHSLMFF</sequence>
<proteinExistence type="predicted"/>
<reference evidence="2 3" key="1">
    <citation type="submission" date="2020-06" db="EMBL/GenBank/DDBJ databases">
        <title>Description of novel acetic acid bacteria.</title>
        <authorList>
            <person name="Sombolestani A."/>
        </authorList>
    </citation>
    <scope>NUCLEOTIDE SEQUENCE [LARGE SCALE GENOMIC DNA]</scope>
    <source>
        <strain evidence="2 3">LMG 27010</strain>
    </source>
</reference>
<keyword evidence="3" id="KW-1185">Reference proteome</keyword>
<name>A0A850PFR0_9PROT</name>
<dbReference type="Proteomes" id="UP000585665">
    <property type="component" value="Unassembled WGS sequence"/>
</dbReference>
<gene>
    <name evidence="2" type="ORF">HUK82_05260</name>
</gene>
<comment type="caution">
    <text evidence="2">The sequence shown here is derived from an EMBL/GenBank/DDBJ whole genome shotgun (WGS) entry which is preliminary data.</text>
</comment>
<evidence type="ECO:0000313" key="2">
    <source>
        <dbReference type="EMBL" id="NVN39971.1"/>
    </source>
</evidence>
<evidence type="ECO:0000256" key="1">
    <source>
        <dbReference type="SAM" id="MobiDB-lite"/>
    </source>
</evidence>
<dbReference type="EMBL" id="JABXXR010000023">
    <property type="protein sequence ID" value="NVN39971.1"/>
    <property type="molecule type" value="Genomic_DNA"/>
</dbReference>
<dbReference type="RefSeq" id="WP_176612950.1">
    <property type="nucleotide sequence ID" value="NZ_JABXXR010000023.1"/>
</dbReference>
<feature type="region of interest" description="Disordered" evidence="1">
    <location>
        <begin position="1"/>
        <end position="23"/>
    </location>
</feature>
<organism evidence="2 3">
    <name type="scientific">Ameyamaea chiangmaiensis</name>
    <dbReference type="NCBI Taxonomy" id="442969"/>
    <lineage>
        <taxon>Bacteria</taxon>
        <taxon>Pseudomonadati</taxon>
        <taxon>Pseudomonadota</taxon>
        <taxon>Alphaproteobacteria</taxon>
        <taxon>Acetobacterales</taxon>
        <taxon>Acetobacteraceae</taxon>
        <taxon>Ameyamaea</taxon>
    </lineage>
</organism>
<protein>
    <submittedName>
        <fullName evidence="2">Uncharacterized protein</fullName>
    </submittedName>
</protein>
<dbReference type="AlphaFoldDB" id="A0A850PFR0"/>
<evidence type="ECO:0000313" key="3">
    <source>
        <dbReference type="Proteomes" id="UP000585665"/>
    </source>
</evidence>